<evidence type="ECO:0000256" key="3">
    <source>
        <dbReference type="PROSITE-ProRule" id="PRU00023"/>
    </source>
</evidence>
<keyword evidence="1" id="KW-0677">Repeat</keyword>
<dbReference type="PANTHER" id="PTHR24189:SF50">
    <property type="entry name" value="ANKYRIN REPEAT AND SOCS BOX PROTEIN 2"/>
    <property type="match status" value="1"/>
</dbReference>
<dbReference type="RefSeq" id="XP_022403419.1">
    <property type="nucleotide sequence ID" value="XM_022543340.1"/>
</dbReference>
<dbReference type="PROSITE" id="PS50088">
    <property type="entry name" value="ANK_REPEAT"/>
    <property type="match status" value="1"/>
</dbReference>
<dbReference type="AlphaFoldDB" id="A0A1L9VS59"/>
<feature type="repeat" description="ANK" evidence="3">
    <location>
        <begin position="138"/>
        <end position="170"/>
    </location>
</feature>
<gene>
    <name evidence="4" type="ORF">ASPGLDRAFT_23884</name>
</gene>
<dbReference type="InterPro" id="IPR036770">
    <property type="entry name" value="Ankyrin_rpt-contain_sf"/>
</dbReference>
<dbReference type="EMBL" id="KV878892">
    <property type="protein sequence ID" value="OJJ86730.1"/>
    <property type="molecule type" value="Genomic_DNA"/>
</dbReference>
<sequence>MAQSTSPNKINLSQLPKELLQIIVQYMVSHREINLFCQTNGEIYKKLIGYLYWYNTEYYQSGVLQWGAIHSRADVMEMRDMVQNGEQFVLFNGDSTPLLLAAGGGCEGAVQALLEGSADYRRAGSIVFLQKADLTTDDRSDALESVAGYGHVEAVEVLIRHGADPNSLAEHPALISAARRGHVGVIRTWLDHGADIRIKSDSRQECASACH</sequence>
<evidence type="ECO:0000256" key="1">
    <source>
        <dbReference type="ARBA" id="ARBA00022737"/>
    </source>
</evidence>
<dbReference type="InterPro" id="IPR002110">
    <property type="entry name" value="Ankyrin_rpt"/>
</dbReference>
<dbReference type="OrthoDB" id="366390at2759"/>
<evidence type="ECO:0000256" key="2">
    <source>
        <dbReference type="ARBA" id="ARBA00023043"/>
    </source>
</evidence>
<accession>A0A1L9VS59</accession>
<dbReference type="SMART" id="SM00248">
    <property type="entry name" value="ANK"/>
    <property type="match status" value="3"/>
</dbReference>
<reference evidence="5" key="1">
    <citation type="journal article" date="2017" name="Genome Biol.">
        <title>Comparative genomics reveals high biological diversity and specific adaptations in the industrially and medically important fungal genus Aspergillus.</title>
        <authorList>
            <person name="de Vries R.P."/>
            <person name="Riley R."/>
            <person name="Wiebenga A."/>
            <person name="Aguilar-Osorio G."/>
            <person name="Amillis S."/>
            <person name="Uchima C.A."/>
            <person name="Anderluh G."/>
            <person name="Asadollahi M."/>
            <person name="Askin M."/>
            <person name="Barry K."/>
            <person name="Battaglia E."/>
            <person name="Bayram O."/>
            <person name="Benocci T."/>
            <person name="Braus-Stromeyer S.A."/>
            <person name="Caldana C."/>
            <person name="Canovas D."/>
            <person name="Cerqueira G.C."/>
            <person name="Chen F."/>
            <person name="Chen W."/>
            <person name="Choi C."/>
            <person name="Clum A."/>
            <person name="Dos Santos R.A."/>
            <person name="Damasio A.R."/>
            <person name="Diallinas G."/>
            <person name="Emri T."/>
            <person name="Fekete E."/>
            <person name="Flipphi M."/>
            <person name="Freyberg S."/>
            <person name="Gallo A."/>
            <person name="Gournas C."/>
            <person name="Habgood R."/>
            <person name="Hainaut M."/>
            <person name="Harispe M.L."/>
            <person name="Henrissat B."/>
            <person name="Hilden K.S."/>
            <person name="Hope R."/>
            <person name="Hossain A."/>
            <person name="Karabika E."/>
            <person name="Karaffa L."/>
            <person name="Karanyi Z."/>
            <person name="Krasevec N."/>
            <person name="Kuo A."/>
            <person name="Kusch H."/>
            <person name="LaButti K."/>
            <person name="Lagendijk E.L."/>
            <person name="Lapidus A."/>
            <person name="Levasseur A."/>
            <person name="Lindquist E."/>
            <person name="Lipzen A."/>
            <person name="Logrieco A.F."/>
            <person name="MacCabe A."/>
            <person name="Maekelae M.R."/>
            <person name="Malavazi I."/>
            <person name="Melin P."/>
            <person name="Meyer V."/>
            <person name="Mielnichuk N."/>
            <person name="Miskei M."/>
            <person name="Molnar A.P."/>
            <person name="Mule G."/>
            <person name="Ngan C.Y."/>
            <person name="Orejas M."/>
            <person name="Orosz E."/>
            <person name="Ouedraogo J.P."/>
            <person name="Overkamp K.M."/>
            <person name="Park H.-S."/>
            <person name="Perrone G."/>
            <person name="Piumi F."/>
            <person name="Punt P.J."/>
            <person name="Ram A.F."/>
            <person name="Ramon A."/>
            <person name="Rauscher S."/>
            <person name="Record E."/>
            <person name="Riano-Pachon D.M."/>
            <person name="Robert V."/>
            <person name="Roehrig J."/>
            <person name="Ruller R."/>
            <person name="Salamov A."/>
            <person name="Salih N.S."/>
            <person name="Samson R.A."/>
            <person name="Sandor E."/>
            <person name="Sanguinetti M."/>
            <person name="Schuetze T."/>
            <person name="Sepcic K."/>
            <person name="Shelest E."/>
            <person name="Sherlock G."/>
            <person name="Sophianopoulou V."/>
            <person name="Squina F.M."/>
            <person name="Sun H."/>
            <person name="Susca A."/>
            <person name="Todd R.B."/>
            <person name="Tsang A."/>
            <person name="Unkles S.E."/>
            <person name="van de Wiele N."/>
            <person name="van Rossen-Uffink D."/>
            <person name="Oliveira J.V."/>
            <person name="Vesth T.C."/>
            <person name="Visser J."/>
            <person name="Yu J.-H."/>
            <person name="Zhou M."/>
            <person name="Andersen M.R."/>
            <person name="Archer D.B."/>
            <person name="Baker S.E."/>
            <person name="Benoit I."/>
            <person name="Brakhage A.A."/>
            <person name="Braus G.H."/>
            <person name="Fischer R."/>
            <person name="Frisvad J.C."/>
            <person name="Goldman G.H."/>
            <person name="Houbraken J."/>
            <person name="Oakley B."/>
            <person name="Pocsi I."/>
            <person name="Scazzocchio C."/>
            <person name="Seiboth B."/>
            <person name="vanKuyk P.A."/>
            <person name="Wortman J."/>
            <person name="Dyer P.S."/>
            <person name="Grigoriev I.V."/>
        </authorList>
    </citation>
    <scope>NUCLEOTIDE SEQUENCE [LARGE SCALE GENOMIC DNA]</scope>
    <source>
        <strain evidence="5">CBS 516.65</strain>
    </source>
</reference>
<keyword evidence="5" id="KW-1185">Reference proteome</keyword>
<organism evidence="4 5">
    <name type="scientific">Aspergillus glaucus CBS 516.65</name>
    <dbReference type="NCBI Taxonomy" id="1160497"/>
    <lineage>
        <taxon>Eukaryota</taxon>
        <taxon>Fungi</taxon>
        <taxon>Dikarya</taxon>
        <taxon>Ascomycota</taxon>
        <taxon>Pezizomycotina</taxon>
        <taxon>Eurotiomycetes</taxon>
        <taxon>Eurotiomycetidae</taxon>
        <taxon>Eurotiales</taxon>
        <taxon>Aspergillaceae</taxon>
        <taxon>Aspergillus</taxon>
        <taxon>Aspergillus subgen. Aspergillus</taxon>
    </lineage>
</organism>
<keyword evidence="2 3" id="KW-0040">ANK repeat</keyword>
<dbReference type="PANTHER" id="PTHR24189">
    <property type="entry name" value="MYOTROPHIN"/>
    <property type="match status" value="1"/>
</dbReference>
<dbReference type="Pfam" id="PF12796">
    <property type="entry name" value="Ank_2"/>
    <property type="match status" value="1"/>
</dbReference>
<dbReference type="SUPFAM" id="SSF48403">
    <property type="entry name" value="Ankyrin repeat"/>
    <property type="match status" value="1"/>
</dbReference>
<evidence type="ECO:0000313" key="4">
    <source>
        <dbReference type="EMBL" id="OJJ86730.1"/>
    </source>
</evidence>
<dbReference type="STRING" id="1160497.A0A1L9VS59"/>
<proteinExistence type="predicted"/>
<name>A0A1L9VS59_ASPGL</name>
<dbReference type="InterPro" id="IPR050745">
    <property type="entry name" value="Multifunctional_regulatory"/>
</dbReference>
<evidence type="ECO:0000313" key="5">
    <source>
        <dbReference type="Proteomes" id="UP000184300"/>
    </source>
</evidence>
<dbReference type="Gene3D" id="1.25.40.20">
    <property type="entry name" value="Ankyrin repeat-containing domain"/>
    <property type="match status" value="1"/>
</dbReference>
<dbReference type="Proteomes" id="UP000184300">
    <property type="component" value="Unassembled WGS sequence"/>
</dbReference>
<dbReference type="VEuPathDB" id="FungiDB:ASPGLDRAFT_23884"/>
<dbReference type="GeneID" id="34459601"/>
<protein>
    <submittedName>
        <fullName evidence="4">Uncharacterized protein</fullName>
    </submittedName>
</protein>